<organism evidence="1 2">
    <name type="scientific">Legionella cincinnatiensis</name>
    <dbReference type="NCBI Taxonomy" id="28085"/>
    <lineage>
        <taxon>Bacteria</taxon>
        <taxon>Pseudomonadati</taxon>
        <taxon>Pseudomonadota</taxon>
        <taxon>Gammaproteobacteria</taxon>
        <taxon>Legionellales</taxon>
        <taxon>Legionellaceae</taxon>
        <taxon>Legionella</taxon>
    </lineage>
</organism>
<name>A0A378IFS2_9GAMM</name>
<dbReference type="EMBL" id="UGNX01000001">
    <property type="protein sequence ID" value="STX33585.1"/>
    <property type="molecule type" value="Genomic_DNA"/>
</dbReference>
<sequence>MSYVAKRTLPRKMRSIYTGSLFKIEIVPYKKLPYFLCRTHIK</sequence>
<accession>A0A378IFS2</accession>
<gene>
    <name evidence="1" type="ORF">NCTC12438_00156</name>
</gene>
<dbReference type="AlphaFoldDB" id="A0A378IFS2"/>
<reference evidence="1 2" key="1">
    <citation type="submission" date="2018-06" db="EMBL/GenBank/DDBJ databases">
        <authorList>
            <consortium name="Pathogen Informatics"/>
            <person name="Doyle S."/>
        </authorList>
    </citation>
    <scope>NUCLEOTIDE SEQUENCE [LARGE SCALE GENOMIC DNA]</scope>
    <source>
        <strain evidence="1 2">NCTC12438</strain>
    </source>
</reference>
<evidence type="ECO:0000313" key="2">
    <source>
        <dbReference type="Proteomes" id="UP000255316"/>
    </source>
</evidence>
<evidence type="ECO:0000313" key="1">
    <source>
        <dbReference type="EMBL" id="STX33585.1"/>
    </source>
</evidence>
<dbReference type="Proteomes" id="UP000255316">
    <property type="component" value="Unassembled WGS sequence"/>
</dbReference>
<protein>
    <submittedName>
        <fullName evidence="1">Uncharacterized protein</fullName>
    </submittedName>
</protein>
<proteinExistence type="predicted"/>